<dbReference type="OrthoDB" id="9783105at2"/>
<dbReference type="InterPro" id="IPR036291">
    <property type="entry name" value="NAD(P)-bd_dom_sf"/>
</dbReference>
<dbReference type="Proteomes" id="UP000280296">
    <property type="component" value="Unassembled WGS sequence"/>
</dbReference>
<comment type="caution">
    <text evidence="3">The sequence shown here is derived from an EMBL/GenBank/DDBJ whole genome shotgun (WGS) entry which is preliminary data.</text>
</comment>
<sequence length="348" mass="36347">MVGIGIVGIGFMGMIHYLASRKVEGARVAAICSRDPKKLAGDWTGIQGNFGPKGGPTDLTGVTPYAEFDALLADDSVQLVDLCVPNQQHASLAIKALEAGKHVLVEKPIALSTADADRMVAAAAKAGRLLMVAHVLPYFPEFAFVREAVASGRFGTLQAAHFKRVISRPDWSSGVADFAANGGPAIDLHIHDTHFIGLVCGLPKAVRSRGVAEAGAMLHLDTQYLYDDPNLAVSALSGALSQSGRPFTHGFEIYLERATLAFEAATLGDQFHLAMPVSVITADGAVERPELGSGDPIDAFSREISAAVASVASGSPAPELSGALARQALVLCHAEVESARTGRTVSLS</sequence>
<dbReference type="Gene3D" id="3.30.360.10">
    <property type="entry name" value="Dihydrodipicolinate Reductase, domain 2"/>
    <property type="match status" value="1"/>
</dbReference>
<dbReference type="InterPro" id="IPR050463">
    <property type="entry name" value="Gfo/Idh/MocA_oxidrdct_glycsds"/>
</dbReference>
<proteinExistence type="predicted"/>
<dbReference type="GO" id="GO:0016491">
    <property type="term" value="F:oxidoreductase activity"/>
    <property type="evidence" value="ECO:0007669"/>
    <property type="project" value="UniProtKB-KW"/>
</dbReference>
<keyword evidence="4" id="KW-1185">Reference proteome</keyword>
<gene>
    <name evidence="3" type="ORF">TsocGM_01075</name>
</gene>
<dbReference type="PANTHER" id="PTHR43818:SF11">
    <property type="entry name" value="BCDNA.GH03377"/>
    <property type="match status" value="1"/>
</dbReference>
<keyword evidence="1" id="KW-0560">Oxidoreductase</keyword>
<name>A0A432MS30_9BACT</name>
<evidence type="ECO:0000256" key="1">
    <source>
        <dbReference type="ARBA" id="ARBA00023002"/>
    </source>
</evidence>
<feature type="domain" description="Gfo/Idh/MocA-like oxidoreductase N-terminal" evidence="2">
    <location>
        <begin position="3"/>
        <end position="134"/>
    </location>
</feature>
<dbReference type="RefSeq" id="WP_126723461.1">
    <property type="nucleotide sequence ID" value="NZ_RYZH01000001.1"/>
</dbReference>
<reference evidence="3 4" key="1">
    <citation type="submission" date="2018-12" db="EMBL/GenBank/DDBJ databases">
        <authorList>
            <person name="Toschakov S.V."/>
        </authorList>
    </citation>
    <scope>NUCLEOTIDE SEQUENCE [LARGE SCALE GENOMIC DNA]</scope>
    <source>
        <strain evidence="3 4">GM2012</strain>
    </source>
</reference>
<dbReference type="EMBL" id="RYZH01000001">
    <property type="protein sequence ID" value="RUL89786.1"/>
    <property type="molecule type" value="Genomic_DNA"/>
</dbReference>
<dbReference type="InterPro" id="IPR000683">
    <property type="entry name" value="Gfo/Idh/MocA-like_OxRdtase_N"/>
</dbReference>
<dbReference type="SUPFAM" id="SSF51735">
    <property type="entry name" value="NAD(P)-binding Rossmann-fold domains"/>
    <property type="match status" value="1"/>
</dbReference>
<dbReference type="GO" id="GO:0000166">
    <property type="term" value="F:nucleotide binding"/>
    <property type="evidence" value="ECO:0007669"/>
    <property type="project" value="InterPro"/>
</dbReference>
<dbReference type="PANTHER" id="PTHR43818">
    <property type="entry name" value="BCDNA.GH03377"/>
    <property type="match status" value="1"/>
</dbReference>
<evidence type="ECO:0000313" key="4">
    <source>
        <dbReference type="Proteomes" id="UP000280296"/>
    </source>
</evidence>
<organism evidence="3 4">
    <name type="scientific">Tautonia sociabilis</name>
    <dbReference type="NCBI Taxonomy" id="2080755"/>
    <lineage>
        <taxon>Bacteria</taxon>
        <taxon>Pseudomonadati</taxon>
        <taxon>Planctomycetota</taxon>
        <taxon>Planctomycetia</taxon>
        <taxon>Isosphaerales</taxon>
        <taxon>Isosphaeraceae</taxon>
        <taxon>Tautonia</taxon>
    </lineage>
</organism>
<evidence type="ECO:0000313" key="3">
    <source>
        <dbReference type="EMBL" id="RUL89786.1"/>
    </source>
</evidence>
<protein>
    <submittedName>
        <fullName evidence="3">Gfo/Idh/MocA family oxidoreductase</fullName>
    </submittedName>
</protein>
<accession>A0A432MS30</accession>
<dbReference type="AlphaFoldDB" id="A0A432MS30"/>
<dbReference type="Pfam" id="PF01408">
    <property type="entry name" value="GFO_IDH_MocA"/>
    <property type="match status" value="1"/>
</dbReference>
<dbReference type="Gene3D" id="3.40.50.720">
    <property type="entry name" value="NAD(P)-binding Rossmann-like Domain"/>
    <property type="match status" value="1"/>
</dbReference>
<reference evidence="3 4" key="2">
    <citation type="submission" date="2019-01" db="EMBL/GenBank/DDBJ databases">
        <title>Tautonia sociabilis, a novel thermotolerant planctomycete of Isosphaeraceae family, isolated from a 4000 m deep subterranean habitat.</title>
        <authorList>
            <person name="Kovaleva O.L."/>
            <person name="Elcheninov A.G."/>
            <person name="Van Heerden E."/>
            <person name="Toshchakov S.V."/>
            <person name="Novikov A."/>
            <person name="Bonch-Osmolovskaya E.A."/>
            <person name="Kublanov I.V."/>
        </authorList>
    </citation>
    <scope>NUCLEOTIDE SEQUENCE [LARGE SCALE GENOMIC DNA]</scope>
    <source>
        <strain evidence="3 4">GM2012</strain>
    </source>
</reference>
<dbReference type="SUPFAM" id="SSF55347">
    <property type="entry name" value="Glyceraldehyde-3-phosphate dehydrogenase-like, C-terminal domain"/>
    <property type="match status" value="1"/>
</dbReference>
<evidence type="ECO:0000259" key="2">
    <source>
        <dbReference type="Pfam" id="PF01408"/>
    </source>
</evidence>